<sequence>MFLAANLKYLRKFFGYSQKQVASFLEVDRSTYSYYEIGKTTPSPKNLIRLSGLYNTSIDDLLSKNLQNEIHPTETAGGDFMRPRSEDERELLMLFRGADGQAQAQMLQLCQGVSKG</sequence>
<dbReference type="AlphaFoldDB" id="A0A9D1J1E3"/>
<dbReference type="Pfam" id="PF01381">
    <property type="entry name" value="HTH_3"/>
    <property type="match status" value="1"/>
</dbReference>
<comment type="caution">
    <text evidence="3">The sequence shown here is derived from an EMBL/GenBank/DDBJ whole genome shotgun (WGS) entry which is preliminary data.</text>
</comment>
<dbReference type="InterPro" id="IPR001387">
    <property type="entry name" value="Cro/C1-type_HTH"/>
</dbReference>
<evidence type="ECO:0000313" key="3">
    <source>
        <dbReference type="EMBL" id="HIR56994.1"/>
    </source>
</evidence>
<dbReference type="Gene3D" id="1.10.260.40">
    <property type="entry name" value="lambda repressor-like DNA-binding domains"/>
    <property type="match status" value="1"/>
</dbReference>
<evidence type="ECO:0000256" key="1">
    <source>
        <dbReference type="ARBA" id="ARBA00023125"/>
    </source>
</evidence>
<dbReference type="EMBL" id="DVHF01000054">
    <property type="protein sequence ID" value="HIR56994.1"/>
    <property type="molecule type" value="Genomic_DNA"/>
</dbReference>
<dbReference type="SUPFAM" id="SSF47413">
    <property type="entry name" value="lambda repressor-like DNA-binding domains"/>
    <property type="match status" value="1"/>
</dbReference>
<evidence type="ECO:0000313" key="4">
    <source>
        <dbReference type="Proteomes" id="UP000886785"/>
    </source>
</evidence>
<protein>
    <submittedName>
        <fullName evidence="3">Helix-turn-helix transcriptional regulator</fullName>
    </submittedName>
</protein>
<reference evidence="3" key="2">
    <citation type="journal article" date="2021" name="PeerJ">
        <title>Extensive microbial diversity within the chicken gut microbiome revealed by metagenomics and culture.</title>
        <authorList>
            <person name="Gilroy R."/>
            <person name="Ravi A."/>
            <person name="Getino M."/>
            <person name="Pursley I."/>
            <person name="Horton D.L."/>
            <person name="Alikhan N.F."/>
            <person name="Baker D."/>
            <person name="Gharbi K."/>
            <person name="Hall N."/>
            <person name="Watson M."/>
            <person name="Adriaenssens E.M."/>
            <person name="Foster-Nyarko E."/>
            <person name="Jarju S."/>
            <person name="Secka A."/>
            <person name="Antonio M."/>
            <person name="Oren A."/>
            <person name="Chaudhuri R.R."/>
            <person name="La Ragione R."/>
            <person name="Hildebrand F."/>
            <person name="Pallen M.J."/>
        </authorList>
    </citation>
    <scope>NUCLEOTIDE SEQUENCE</scope>
    <source>
        <strain evidence="3">ChiSjej1B19-7085</strain>
    </source>
</reference>
<dbReference type="InterPro" id="IPR010982">
    <property type="entry name" value="Lambda_DNA-bd_dom_sf"/>
</dbReference>
<reference evidence="3" key="1">
    <citation type="submission" date="2020-10" db="EMBL/GenBank/DDBJ databases">
        <authorList>
            <person name="Gilroy R."/>
        </authorList>
    </citation>
    <scope>NUCLEOTIDE SEQUENCE</scope>
    <source>
        <strain evidence="3">ChiSjej1B19-7085</strain>
    </source>
</reference>
<dbReference type="GO" id="GO:0003677">
    <property type="term" value="F:DNA binding"/>
    <property type="evidence" value="ECO:0007669"/>
    <property type="project" value="UniProtKB-KW"/>
</dbReference>
<dbReference type="CDD" id="cd00093">
    <property type="entry name" value="HTH_XRE"/>
    <property type="match status" value="1"/>
</dbReference>
<dbReference type="PANTHER" id="PTHR46558">
    <property type="entry name" value="TRACRIPTIONAL REGULATORY PROTEIN-RELATED-RELATED"/>
    <property type="match status" value="1"/>
</dbReference>
<evidence type="ECO:0000259" key="2">
    <source>
        <dbReference type="PROSITE" id="PS50943"/>
    </source>
</evidence>
<organism evidence="3 4">
    <name type="scientific">Candidatus Gallacutalibacter pullicola</name>
    <dbReference type="NCBI Taxonomy" id="2840830"/>
    <lineage>
        <taxon>Bacteria</taxon>
        <taxon>Bacillati</taxon>
        <taxon>Bacillota</taxon>
        <taxon>Clostridia</taxon>
        <taxon>Eubacteriales</taxon>
        <taxon>Candidatus Gallacutalibacter</taxon>
    </lineage>
</organism>
<dbReference type="PROSITE" id="PS50943">
    <property type="entry name" value="HTH_CROC1"/>
    <property type="match status" value="1"/>
</dbReference>
<feature type="domain" description="HTH cro/C1-type" evidence="2">
    <location>
        <begin position="7"/>
        <end position="61"/>
    </location>
</feature>
<name>A0A9D1J1E3_9FIRM</name>
<dbReference type="PANTHER" id="PTHR46558:SF11">
    <property type="entry name" value="HTH-TYPE TRANSCRIPTIONAL REGULATOR XRE"/>
    <property type="match status" value="1"/>
</dbReference>
<proteinExistence type="predicted"/>
<accession>A0A9D1J1E3</accession>
<dbReference type="Proteomes" id="UP000886785">
    <property type="component" value="Unassembled WGS sequence"/>
</dbReference>
<keyword evidence="1" id="KW-0238">DNA-binding</keyword>
<gene>
    <name evidence="3" type="ORF">IAA54_04940</name>
</gene>
<dbReference type="SMART" id="SM00530">
    <property type="entry name" value="HTH_XRE"/>
    <property type="match status" value="1"/>
</dbReference>